<gene>
    <name evidence="1" type="ORF">XAP6984_1230014</name>
    <name evidence="2" type="ORF">XAP7430_1200014</name>
</gene>
<accession>A0AB38DV91</accession>
<dbReference type="AlphaFoldDB" id="A0AB38DV91"/>
<sequence length="94" mass="10102">MLAPANGGSCSLICNHSHYLRKSALSQGDLKLFIAGDWMSPNPTTQADARLNQGSALSYCQSSSMNIAASQRPLIIEPGRQSVYEFVLEGKTSL</sequence>
<protein>
    <submittedName>
        <fullName evidence="2">Uncharacterized protein</fullName>
    </submittedName>
</protein>
<evidence type="ECO:0000313" key="3">
    <source>
        <dbReference type="Proteomes" id="UP000234166"/>
    </source>
</evidence>
<reference evidence="3 4" key="1">
    <citation type="submission" date="2017-10" db="EMBL/GenBank/DDBJ databases">
        <authorList>
            <person name="Regsiter A."/>
            <person name="William W."/>
        </authorList>
    </citation>
    <scope>NUCLEOTIDE SEQUENCE [LARGE SCALE GENOMIC DNA]</scope>
    <source>
        <strain evidence="1 4">CFBP6984</strain>
        <strain evidence="2 3">CFBP7430</strain>
    </source>
</reference>
<evidence type="ECO:0000313" key="1">
    <source>
        <dbReference type="EMBL" id="SON76587.1"/>
    </source>
</evidence>
<name>A0AB38DV91_XANCH</name>
<dbReference type="Proteomes" id="UP000234181">
    <property type="component" value="Unassembled WGS sequence"/>
</dbReference>
<evidence type="ECO:0000313" key="2">
    <source>
        <dbReference type="EMBL" id="SON81834.1"/>
    </source>
</evidence>
<proteinExistence type="predicted"/>
<dbReference type="Proteomes" id="UP000234166">
    <property type="component" value="Unassembled WGS sequence"/>
</dbReference>
<dbReference type="EMBL" id="OCYS01000025">
    <property type="protein sequence ID" value="SON81834.1"/>
    <property type="molecule type" value="Genomic_DNA"/>
</dbReference>
<organism evidence="2 3">
    <name type="scientific">Xanthomonas campestris pv. phaseoli</name>
    <dbReference type="NCBI Taxonomy" id="317013"/>
    <lineage>
        <taxon>Bacteria</taxon>
        <taxon>Pseudomonadati</taxon>
        <taxon>Pseudomonadota</taxon>
        <taxon>Gammaproteobacteria</taxon>
        <taxon>Lysobacterales</taxon>
        <taxon>Lysobacteraceae</taxon>
        <taxon>Xanthomonas</taxon>
    </lineage>
</organism>
<dbReference type="EMBL" id="OCYT01000028">
    <property type="protein sequence ID" value="SON76587.1"/>
    <property type="molecule type" value="Genomic_DNA"/>
</dbReference>
<comment type="caution">
    <text evidence="2">The sequence shown here is derived from an EMBL/GenBank/DDBJ whole genome shotgun (WGS) entry which is preliminary data.</text>
</comment>
<evidence type="ECO:0000313" key="4">
    <source>
        <dbReference type="Proteomes" id="UP000234181"/>
    </source>
</evidence>
<keyword evidence="4" id="KW-1185">Reference proteome</keyword>